<reference evidence="1 2" key="1">
    <citation type="journal article" date="2016" name="Sci. Rep.">
        <title>Penicillium arizonense, a new, genome sequenced fungal species, reveals a high chemical diversity in secreted metabolites.</title>
        <authorList>
            <person name="Grijseels S."/>
            <person name="Nielsen J.C."/>
            <person name="Randelovic M."/>
            <person name="Nielsen J."/>
            <person name="Nielsen K.F."/>
            <person name="Workman M."/>
            <person name="Frisvad J.C."/>
        </authorList>
    </citation>
    <scope>NUCLEOTIDE SEQUENCE [LARGE SCALE GENOMIC DNA]</scope>
    <source>
        <strain evidence="1 2">CBS 141311</strain>
    </source>
</reference>
<dbReference type="AlphaFoldDB" id="A0A1F5LU67"/>
<dbReference type="Pfam" id="PF13826">
    <property type="entry name" value="Monooxy_af470-like"/>
    <property type="match status" value="1"/>
</dbReference>
<organism evidence="1 2">
    <name type="scientific">Penicillium arizonense</name>
    <dbReference type="NCBI Taxonomy" id="1835702"/>
    <lineage>
        <taxon>Eukaryota</taxon>
        <taxon>Fungi</taxon>
        <taxon>Dikarya</taxon>
        <taxon>Ascomycota</taxon>
        <taxon>Pezizomycotina</taxon>
        <taxon>Eurotiomycetes</taxon>
        <taxon>Eurotiomycetidae</taxon>
        <taxon>Eurotiales</taxon>
        <taxon>Aspergillaceae</taxon>
        <taxon>Penicillium</taxon>
    </lineage>
</organism>
<proteinExistence type="predicted"/>
<name>A0A1F5LU67_PENAI</name>
<sequence>MDQSMKPLLPSTKQPRRYLTASDISFFLPNQFNLGTLFCIGSAMQISLCAILPLHYSAIPCATVLLISILTTIKNCFQPQANLFMTDVVPGRTTAQIPSKDGEYGPGPGKGSVVVFHLGIQYNHPLGIFAPHMLKISTKFLAMQQDIIRRKDELGLLAVQNWRGSERSSNNTLLIKYFFKDVESIHRFAQEPLHKEIWAYYNQHNPGHVGVFHETFITKAGGYESMYVNCHPTLLGRGEVKVKSRKDSTENWMGTLVSADTPGLRSFKSRLSKSD</sequence>
<dbReference type="RefSeq" id="XP_022492134.1">
    <property type="nucleotide sequence ID" value="XM_022628680.1"/>
</dbReference>
<dbReference type="InterPro" id="IPR025444">
    <property type="entry name" value="Monooxy_af470"/>
</dbReference>
<comment type="caution">
    <text evidence="1">The sequence shown here is derived from an EMBL/GenBank/DDBJ whole genome shotgun (WGS) entry which is preliminary data.</text>
</comment>
<dbReference type="GeneID" id="34573414"/>
<keyword evidence="2" id="KW-1185">Reference proteome</keyword>
<evidence type="ECO:0000313" key="2">
    <source>
        <dbReference type="Proteomes" id="UP000177622"/>
    </source>
</evidence>
<accession>A0A1F5LU67</accession>
<dbReference type="EMBL" id="LXJU01000003">
    <property type="protein sequence ID" value="OGE56707.1"/>
    <property type="molecule type" value="Genomic_DNA"/>
</dbReference>
<dbReference type="STRING" id="1835702.A0A1F5LU67"/>
<evidence type="ECO:0000313" key="1">
    <source>
        <dbReference type="EMBL" id="OGE56707.1"/>
    </source>
</evidence>
<dbReference type="OrthoDB" id="3202396at2759"/>
<dbReference type="Proteomes" id="UP000177622">
    <property type="component" value="Unassembled WGS sequence"/>
</dbReference>
<gene>
    <name evidence="1" type="ORF">PENARI_c003G09699</name>
</gene>
<protein>
    <submittedName>
        <fullName evidence="1">Uncharacterized protein</fullName>
    </submittedName>
</protein>